<gene>
    <name evidence="1" type="ORF">DRF60_03690</name>
</gene>
<dbReference type="Proteomes" id="UP000257030">
    <property type="component" value="Unassembled WGS sequence"/>
</dbReference>
<evidence type="ECO:0000313" key="2">
    <source>
        <dbReference type="Proteomes" id="UP000257030"/>
    </source>
</evidence>
<evidence type="ECO:0000313" key="1">
    <source>
        <dbReference type="EMBL" id="REC80095.1"/>
    </source>
</evidence>
<protein>
    <recommendedName>
        <fullName evidence="3">DUF1837 domain-containing protein</fullName>
    </recommendedName>
</protein>
<sequence length="256" mass="29920">MFGRYKIKLSEKITLHLINIESYSPRLKNYIEKCIHQIWNGDNEIIESHNDIKLTKTELKNLLEKKTDLQKNGIVSEFICHLYLRANKFNQHFLFSNLEEKGMKKGFDGLYGINNEFYIYESKSSLETTLDATHNSNISEAYNDLKKKIEGANTTNNPWKNAHHHSTLRAVNFSDNISKTLKKLSKEYVDKKFGKIDTYNIIPSSTIFLGDRYDKIDKNDLPIKIANLTKNYNCKHLNILCLNKKTIQNFIDYLDE</sequence>
<comment type="caution">
    <text evidence="1">The sequence shown here is derived from an EMBL/GenBank/DDBJ whole genome shotgun (WGS) entry which is preliminary data.</text>
</comment>
<dbReference type="EMBL" id="QNUH01000002">
    <property type="protein sequence ID" value="REC80095.1"/>
    <property type="molecule type" value="Genomic_DNA"/>
</dbReference>
<evidence type="ECO:0008006" key="3">
    <source>
        <dbReference type="Google" id="ProtNLM"/>
    </source>
</evidence>
<organism evidence="1 2">
    <name type="scientific">Chryseobacterium elymi</name>
    <dbReference type="NCBI Taxonomy" id="395936"/>
    <lineage>
        <taxon>Bacteria</taxon>
        <taxon>Pseudomonadati</taxon>
        <taxon>Bacteroidota</taxon>
        <taxon>Flavobacteriia</taxon>
        <taxon>Flavobacteriales</taxon>
        <taxon>Weeksellaceae</taxon>
        <taxon>Chryseobacterium group</taxon>
        <taxon>Chryseobacterium</taxon>
    </lineage>
</organism>
<name>A0A3D9DPY2_9FLAO</name>
<keyword evidence="2" id="KW-1185">Reference proteome</keyword>
<dbReference type="AlphaFoldDB" id="A0A3D9DPY2"/>
<reference evidence="1 2" key="1">
    <citation type="journal article" date="2010" name="Syst. Appl. Microbiol.">
        <title>Four new species of Chryseobacterium from the rhizosphere of coastal sand dune plants, Chryseobacterium elymi sp. nov., Chryseobacterium hagamense sp. nov., Chryseobacterium lathyri sp. nov. and Chryseobacterium rhizosphaerae sp. nov.</title>
        <authorList>
            <person name="Cho S.H."/>
            <person name="Lee K.S."/>
            <person name="Shin D.S."/>
            <person name="Han J.H."/>
            <person name="Park K.S."/>
            <person name="Lee C.H."/>
            <person name="Park K.H."/>
            <person name="Kim S.B."/>
        </authorList>
    </citation>
    <scope>NUCLEOTIDE SEQUENCE [LARGE SCALE GENOMIC DNA]</scope>
    <source>
        <strain evidence="1 2">KCTC 22547</strain>
    </source>
</reference>
<dbReference type="OrthoDB" id="5115021at2"/>
<dbReference type="RefSeq" id="WP_116010773.1">
    <property type="nucleotide sequence ID" value="NZ_QNUH01000002.1"/>
</dbReference>
<accession>A0A3D9DPY2</accession>
<proteinExistence type="predicted"/>